<evidence type="ECO:0000256" key="1">
    <source>
        <dbReference type="ARBA" id="ARBA00093634"/>
    </source>
</evidence>
<sequence>MEEQEEATGFEIKVRKVVGDEDVLRFMDSTDSYLTLLDSLSSTLRQGWLDLAIARQSMGASRINGALLDHKVHSAATSVQVDQEDVDSMEAQPRFILRKWASLADGKQCYEEQKLGEDKLPGKSGSLQLRHRGDSQLSEEKTSESGAQLDVDDQVQKERAKLLSMFGTLISPKLRAAQLSFETALETLVEIANMRSAMLSSYDRVRKELDHQKDDMVSVPSGYGSWTPTSVRSNLLNYLHAPERNKGQRQILGGIFAFASLNARSHSPPPLPRVRGKGKQSILLLSQPLASRCCPLLLDVDLTCREDPVVYDVERCATKGFFGLPIDALLKDAIAQVMTAKDHRCGSFKKKAPKRGAGESYWSFLPT</sequence>
<dbReference type="PANTHER" id="PTHR31996">
    <property type="entry name" value="COILED-COIL DOMAIN-CONTAINING PROTEIN 115"/>
    <property type="match status" value="1"/>
</dbReference>
<dbReference type="GO" id="GO:0070072">
    <property type="term" value="P:vacuolar proton-transporting V-type ATPase complex assembly"/>
    <property type="evidence" value="ECO:0007669"/>
    <property type="project" value="InterPro"/>
</dbReference>
<proteinExistence type="predicted"/>
<dbReference type="GO" id="GO:0051082">
    <property type="term" value="F:unfolded protein binding"/>
    <property type="evidence" value="ECO:0007669"/>
    <property type="project" value="TreeGrafter"/>
</dbReference>
<dbReference type="EMBL" id="JAAWWB010000010">
    <property type="protein sequence ID" value="KAG6774834.1"/>
    <property type="molecule type" value="Genomic_DNA"/>
</dbReference>
<dbReference type="Pfam" id="PF21730">
    <property type="entry name" value="Vma22_CCDC115"/>
    <property type="match status" value="1"/>
</dbReference>
<gene>
    <name evidence="3" type="ORF">POTOM_022208</name>
</gene>
<reference evidence="3" key="1">
    <citation type="journal article" date="2020" name="bioRxiv">
        <title>Hybrid origin of Populus tomentosa Carr. identified through genome sequencing and phylogenomic analysis.</title>
        <authorList>
            <person name="An X."/>
            <person name="Gao K."/>
            <person name="Chen Z."/>
            <person name="Li J."/>
            <person name="Yang X."/>
            <person name="Yang X."/>
            <person name="Zhou J."/>
            <person name="Guo T."/>
            <person name="Zhao T."/>
            <person name="Huang S."/>
            <person name="Miao D."/>
            <person name="Khan W.U."/>
            <person name="Rao P."/>
            <person name="Ye M."/>
            <person name="Lei B."/>
            <person name="Liao W."/>
            <person name="Wang J."/>
            <person name="Ji L."/>
            <person name="Li Y."/>
            <person name="Guo B."/>
            <person name="Mustafa N.S."/>
            <person name="Li S."/>
            <person name="Yun Q."/>
            <person name="Keller S.R."/>
            <person name="Mao J."/>
            <person name="Zhang R."/>
            <person name="Strauss S.H."/>
        </authorList>
    </citation>
    <scope>NUCLEOTIDE SEQUENCE</scope>
    <source>
        <strain evidence="3">GM15</strain>
        <tissue evidence="3">Leaf</tissue>
    </source>
</reference>
<feature type="compositionally biased region" description="Basic and acidic residues" evidence="2">
    <location>
        <begin position="131"/>
        <end position="143"/>
    </location>
</feature>
<dbReference type="PANTHER" id="PTHR31996:SF2">
    <property type="entry name" value="COILED-COIL DOMAIN-CONTAINING PROTEIN 115"/>
    <property type="match status" value="1"/>
</dbReference>
<evidence type="ECO:0000313" key="4">
    <source>
        <dbReference type="Proteomes" id="UP000886885"/>
    </source>
</evidence>
<dbReference type="AlphaFoldDB" id="A0A8X8D1M0"/>
<dbReference type="InterPro" id="IPR040357">
    <property type="entry name" value="Vma22/CCDC115"/>
</dbReference>
<accession>A0A8X8D1M0</accession>
<comment type="caution">
    <text evidence="3">The sequence shown here is derived from an EMBL/GenBank/DDBJ whole genome shotgun (WGS) entry which is preliminary data.</text>
</comment>
<dbReference type="Proteomes" id="UP000886885">
    <property type="component" value="Chromosome 5D"/>
</dbReference>
<organism evidence="3 4">
    <name type="scientific">Populus tomentosa</name>
    <name type="common">Chinese white poplar</name>
    <dbReference type="NCBI Taxonomy" id="118781"/>
    <lineage>
        <taxon>Eukaryota</taxon>
        <taxon>Viridiplantae</taxon>
        <taxon>Streptophyta</taxon>
        <taxon>Embryophyta</taxon>
        <taxon>Tracheophyta</taxon>
        <taxon>Spermatophyta</taxon>
        <taxon>Magnoliopsida</taxon>
        <taxon>eudicotyledons</taxon>
        <taxon>Gunneridae</taxon>
        <taxon>Pentapetalae</taxon>
        <taxon>rosids</taxon>
        <taxon>fabids</taxon>
        <taxon>Malpighiales</taxon>
        <taxon>Salicaceae</taxon>
        <taxon>Saliceae</taxon>
        <taxon>Populus</taxon>
    </lineage>
</organism>
<keyword evidence="4" id="KW-1185">Reference proteome</keyword>
<name>A0A8X8D1M0_POPTO</name>
<protein>
    <recommendedName>
        <fullName evidence="1">Vacuolar ATPase assembly protein VMA22</fullName>
    </recommendedName>
</protein>
<feature type="region of interest" description="Disordered" evidence="2">
    <location>
        <begin position="114"/>
        <end position="152"/>
    </location>
</feature>
<evidence type="ECO:0000256" key="2">
    <source>
        <dbReference type="SAM" id="MobiDB-lite"/>
    </source>
</evidence>
<dbReference type="OrthoDB" id="408631at2759"/>
<evidence type="ECO:0000313" key="3">
    <source>
        <dbReference type="EMBL" id="KAG6774834.1"/>
    </source>
</evidence>